<dbReference type="InterPro" id="IPR000494">
    <property type="entry name" value="Rcpt_L-dom"/>
</dbReference>
<keyword evidence="11 17" id="KW-0472">Membrane</keyword>
<keyword evidence="7 17" id="KW-0547">Nucleotide-binding</keyword>
<dbReference type="InterPro" id="IPR009030">
    <property type="entry name" value="Growth_fac_rcpt_cys_sf"/>
</dbReference>
<dbReference type="InterPro" id="IPR006211">
    <property type="entry name" value="Furin-like_Cys-rich_dom"/>
</dbReference>
<dbReference type="GO" id="GO:0043066">
    <property type="term" value="P:negative regulation of apoptotic process"/>
    <property type="evidence" value="ECO:0007669"/>
    <property type="project" value="TreeGrafter"/>
</dbReference>
<keyword evidence="8 17" id="KW-0418">Kinase</keyword>
<dbReference type="FunFam" id="1.10.510.10:FF:000233">
    <property type="entry name" value="receptor tyrosine-protein kinase erbB-3"/>
    <property type="match status" value="1"/>
</dbReference>
<keyword evidence="24" id="KW-1185">Reference proteome</keyword>
<dbReference type="GO" id="GO:0038131">
    <property type="term" value="F:neuregulin receptor activity"/>
    <property type="evidence" value="ECO:0007669"/>
    <property type="project" value="TreeGrafter"/>
</dbReference>
<dbReference type="Pfam" id="PF14843">
    <property type="entry name" value="GF_recep_IV"/>
    <property type="match status" value="1"/>
</dbReference>
<evidence type="ECO:0000256" key="19">
    <source>
        <dbReference type="PROSITE-ProRule" id="PRU10141"/>
    </source>
</evidence>
<dbReference type="InterPro" id="IPR011009">
    <property type="entry name" value="Kinase-like_dom_sf"/>
</dbReference>
<dbReference type="SUPFAM" id="SSF57184">
    <property type="entry name" value="Growth factor receptor domain"/>
    <property type="match status" value="2"/>
</dbReference>
<keyword evidence="4 17" id="KW-0808">Transferase</keyword>
<dbReference type="CDD" id="cd00064">
    <property type="entry name" value="FU"/>
    <property type="match status" value="3"/>
</dbReference>
<dbReference type="PIRSF" id="PIRSF000619">
    <property type="entry name" value="TyrPK_EGF-R"/>
    <property type="match status" value="1"/>
</dbReference>
<evidence type="ECO:0000256" key="15">
    <source>
        <dbReference type="ARBA" id="ARBA00023180"/>
    </source>
</evidence>
<reference evidence="23" key="1">
    <citation type="submission" date="2025-08" db="UniProtKB">
        <authorList>
            <consortium name="Ensembl"/>
        </authorList>
    </citation>
    <scope>IDENTIFICATION</scope>
</reference>
<dbReference type="GO" id="GO:0038132">
    <property type="term" value="F:neuregulin binding"/>
    <property type="evidence" value="ECO:0007669"/>
    <property type="project" value="TreeGrafter"/>
</dbReference>
<feature type="region of interest" description="Disordered" evidence="20">
    <location>
        <begin position="993"/>
        <end position="1041"/>
    </location>
</feature>
<keyword evidence="15" id="KW-0325">Glycoprotein</keyword>
<keyword evidence="12 17" id="KW-0829">Tyrosine-protein kinase</keyword>
<organism evidence="23 24">
    <name type="scientific">Salmo trutta</name>
    <name type="common">Brown trout</name>
    <dbReference type="NCBI Taxonomy" id="8032"/>
    <lineage>
        <taxon>Eukaryota</taxon>
        <taxon>Metazoa</taxon>
        <taxon>Chordata</taxon>
        <taxon>Craniata</taxon>
        <taxon>Vertebrata</taxon>
        <taxon>Euteleostomi</taxon>
        <taxon>Actinopterygii</taxon>
        <taxon>Neopterygii</taxon>
        <taxon>Teleostei</taxon>
        <taxon>Protacanthopterygii</taxon>
        <taxon>Salmoniformes</taxon>
        <taxon>Salmonidae</taxon>
        <taxon>Salmoninae</taxon>
        <taxon>Salmo</taxon>
    </lineage>
</organism>
<dbReference type="FunFam" id="3.30.200.20:FF:000276">
    <property type="entry name" value="Receptor tyrosine-protein kinase erbB-3"/>
    <property type="match status" value="1"/>
</dbReference>
<dbReference type="FunFam" id="3.80.20.20:FF:000013">
    <property type="entry name" value="Erb-b2 receptor tyrosine kinase 3a"/>
    <property type="match status" value="1"/>
</dbReference>
<evidence type="ECO:0000256" key="3">
    <source>
        <dbReference type="ARBA" id="ARBA00022553"/>
    </source>
</evidence>
<dbReference type="SUPFAM" id="SSF56112">
    <property type="entry name" value="Protein kinase-like (PK-like)"/>
    <property type="match status" value="1"/>
</dbReference>
<dbReference type="InterPro" id="IPR032778">
    <property type="entry name" value="GF_recep_IV"/>
</dbReference>
<dbReference type="Pfam" id="PF01030">
    <property type="entry name" value="Recep_L_domain"/>
    <property type="match status" value="2"/>
</dbReference>
<dbReference type="InterPro" id="IPR036941">
    <property type="entry name" value="Rcpt_L-dom_sf"/>
</dbReference>
<feature type="compositionally biased region" description="Polar residues" evidence="20">
    <location>
        <begin position="1016"/>
        <end position="1028"/>
    </location>
</feature>
<evidence type="ECO:0000256" key="12">
    <source>
        <dbReference type="ARBA" id="ARBA00023137"/>
    </source>
</evidence>
<reference evidence="23" key="2">
    <citation type="submission" date="2025-09" db="UniProtKB">
        <authorList>
            <consortium name="Ensembl"/>
        </authorList>
    </citation>
    <scope>IDENTIFICATION</scope>
</reference>
<dbReference type="GO" id="GO:0007169">
    <property type="term" value="P:cell surface receptor protein tyrosine kinase signaling pathway"/>
    <property type="evidence" value="ECO:0007669"/>
    <property type="project" value="UniProtKB-UniRule"/>
</dbReference>
<evidence type="ECO:0000256" key="20">
    <source>
        <dbReference type="SAM" id="MobiDB-lite"/>
    </source>
</evidence>
<dbReference type="InterPro" id="IPR001245">
    <property type="entry name" value="Ser-Thr/Tyr_kinase_cat_dom"/>
</dbReference>
<dbReference type="CDD" id="cd12095">
    <property type="entry name" value="TM_ErbB3"/>
    <property type="match status" value="1"/>
</dbReference>
<evidence type="ECO:0000256" key="6">
    <source>
        <dbReference type="ARBA" id="ARBA00022729"/>
    </source>
</evidence>
<keyword evidence="6" id="KW-0732">Signal</keyword>
<evidence type="ECO:0000256" key="21">
    <source>
        <dbReference type="SAM" id="Phobius"/>
    </source>
</evidence>
<keyword evidence="5 21" id="KW-0812">Transmembrane</keyword>
<dbReference type="AlphaFoldDB" id="A0A674EFB4"/>
<evidence type="ECO:0000256" key="13">
    <source>
        <dbReference type="ARBA" id="ARBA00023157"/>
    </source>
</evidence>
<dbReference type="GO" id="GO:0008284">
    <property type="term" value="P:positive regulation of cell population proliferation"/>
    <property type="evidence" value="ECO:0007669"/>
    <property type="project" value="TreeGrafter"/>
</dbReference>
<dbReference type="PANTHER" id="PTHR24416:SF88">
    <property type="entry name" value="RECEPTOR TYROSINE-PROTEIN KINASE ERBB-3"/>
    <property type="match status" value="1"/>
</dbReference>
<dbReference type="InterPro" id="IPR006212">
    <property type="entry name" value="Furin_repeat"/>
</dbReference>
<dbReference type="InterPro" id="IPR000719">
    <property type="entry name" value="Prot_kinase_dom"/>
</dbReference>
<evidence type="ECO:0000256" key="8">
    <source>
        <dbReference type="ARBA" id="ARBA00022777"/>
    </source>
</evidence>
<evidence type="ECO:0000313" key="23">
    <source>
        <dbReference type="Ensembl" id="ENSSTUP00000106700.1"/>
    </source>
</evidence>
<keyword evidence="3" id="KW-0597">Phosphoprotein</keyword>
<feature type="binding site" evidence="18 19">
    <location>
        <position position="696"/>
    </location>
    <ligand>
        <name>ATP</name>
        <dbReference type="ChEBI" id="CHEBI:30616"/>
    </ligand>
</feature>
<dbReference type="PROSITE" id="PS00107">
    <property type="entry name" value="PROTEIN_KINASE_ATP"/>
    <property type="match status" value="1"/>
</dbReference>
<dbReference type="GO" id="GO:0022008">
    <property type="term" value="P:neurogenesis"/>
    <property type="evidence" value="ECO:0007669"/>
    <property type="project" value="TreeGrafter"/>
</dbReference>
<evidence type="ECO:0000256" key="5">
    <source>
        <dbReference type="ARBA" id="ARBA00022692"/>
    </source>
</evidence>
<dbReference type="GO" id="GO:0043235">
    <property type="term" value="C:receptor complex"/>
    <property type="evidence" value="ECO:0007669"/>
    <property type="project" value="TreeGrafter"/>
</dbReference>
<dbReference type="Gene3D" id="6.10.250.2930">
    <property type="match status" value="1"/>
</dbReference>
<protein>
    <recommendedName>
        <fullName evidence="2 17">Receptor protein-tyrosine kinase</fullName>
        <ecNumber evidence="2 17">2.7.10.1</ecNumber>
    </recommendedName>
</protein>
<dbReference type="Gene3D" id="3.30.200.20">
    <property type="entry name" value="Phosphorylase Kinase, domain 1"/>
    <property type="match status" value="1"/>
</dbReference>
<feature type="domain" description="Protein kinase" evidence="22">
    <location>
        <begin position="663"/>
        <end position="923"/>
    </location>
</feature>
<dbReference type="GO" id="GO:0004714">
    <property type="term" value="F:transmembrane receptor protein tyrosine kinase activity"/>
    <property type="evidence" value="ECO:0007669"/>
    <property type="project" value="UniProtKB-EC"/>
</dbReference>
<dbReference type="Pfam" id="PF00757">
    <property type="entry name" value="Furin-like"/>
    <property type="match status" value="1"/>
</dbReference>
<dbReference type="GeneTree" id="ENSGT00940000156107"/>
<dbReference type="InterPro" id="IPR016245">
    <property type="entry name" value="Tyr_kinase_EGF/ERB/XmrK_rcpt"/>
</dbReference>
<dbReference type="GO" id="GO:0009925">
    <property type="term" value="C:basal plasma membrane"/>
    <property type="evidence" value="ECO:0007669"/>
    <property type="project" value="TreeGrafter"/>
</dbReference>
<dbReference type="PROSITE" id="PS50011">
    <property type="entry name" value="PROTEIN_KINASE_DOM"/>
    <property type="match status" value="1"/>
</dbReference>
<comment type="similarity">
    <text evidence="17">Belongs to the protein kinase superfamily. Tyr protein kinase family. EGF receptor subfamily.</text>
</comment>
<comment type="subcellular location">
    <subcellularLocation>
        <location evidence="1">Membrane</location>
        <topology evidence="1">Single-pass type I membrane protein</topology>
    </subcellularLocation>
</comment>
<evidence type="ECO:0000256" key="2">
    <source>
        <dbReference type="ARBA" id="ARBA00011902"/>
    </source>
</evidence>
<dbReference type="FunFam" id="2.10.220.10:FF:000001">
    <property type="entry name" value="Receptor protein-tyrosine kinase"/>
    <property type="match status" value="1"/>
</dbReference>
<dbReference type="GO" id="GO:0009966">
    <property type="term" value="P:regulation of signal transduction"/>
    <property type="evidence" value="ECO:0007669"/>
    <property type="project" value="UniProtKB-ARBA"/>
</dbReference>
<evidence type="ECO:0000256" key="10">
    <source>
        <dbReference type="ARBA" id="ARBA00022989"/>
    </source>
</evidence>
<sequence length="1136" mass="126486">MCNSVLLYVVELTCSQLAYLNGLSSTGSQENQYNLIKDRYTGCEIIMGNLEITQIESDWDFSFLGTIREVTGYILIAMNHFRRLPLEQLRVIRGNSLYDRGFALSVFLNYPKQGSNGLQHLGLTHLTGEERRGEERRGRKGWRRGGEEEGVGPCHPSCGENCWGPDEVHCQILTKTVCAPQCNGRCFGTSPRDCCHIECAGGCNGPQDMDCFACGHFNDSRSCVPQCPQTLIYNKQTFQMETNPNAKYQYGSICVSHCPTHFVVDGSSCVSGCPPDKKEVERSGQRQCELCGGLCPKACEGTGPEHRQTVDSSNIDSFINCTKIQGSLHFLVTGILGDDYKNIPPLDPKKLEVFRSVQEITGKYILAIQSWPKELSDLSVFSNLTTIQGRSLHKRFSLMVMHVPSITALGLRSLREISDGNVYLSNNANLCYHHTVNWTRLFTGHATRLNDIKDNRPLRECVEEGHVCDPLCSDSGCWGPGPEQCLSCRNHSRDSTCVAHCNFYTGSPREFAGPKGECVTCHPECHPQEGRDSCTGPGSDECVVCSSLRDGPHCVPSCPSGVNGENGQFIFKYPNKDSYCEPCHVNCTQGCVPQITGIALGVPAALIVCLALFVLGMLYHRGLAIHRKRAMRRYLESGESFEPLGPGEKGAKVHARILRAPELKKVKVLGSGVFGTVHKGLWIPEGDSVKIPVAIKTIQDRTGRQTFTEITDHMLSMGSLDHPYIVRLLGVCPGASLQLVTQLSSQGSLLEHIRQHKDSLDPQRLLNWCVQIAKGMYYLEEHCMVHRNLAARNVMLKSDYFVQISDYGVADLLYPDDKKYVYSDSNKTPINIKWMALESILFRRYTHQSDVWSYGVTVWEMMSFGAEPYASMQPQDVPSLLEKGERLSQPHICTIDVYMVMVKCWMIDENIRPTFKELANDFIRMARDPPRYLVIKVRKRLQYYITFLSIRYGSDVLFSQRSRLNSARTLSEGSEGSGLDNELAEGVSLSGSLRRQQLRAGRDSSGSSTHHTSTTMVHRSQSAVSKSPSYRPEKEEEEEEDHYGYVLPGVLGDSRGSQRVDHQEAEYQNLPVLGKGRATTAEVEGGTSTRCAGLGVEGYIKVCSGVGVVEPSSNTSFDNPDYWHSRLFLKADAVRT</sequence>
<dbReference type="Ensembl" id="ENSSTUT00000114339.1">
    <property type="protein sequence ID" value="ENSSTUP00000106700.1"/>
    <property type="gene ID" value="ENSSTUG00000047215.1"/>
</dbReference>
<dbReference type="SMART" id="SM00261">
    <property type="entry name" value="FU"/>
    <property type="match status" value="4"/>
</dbReference>
<dbReference type="EC" id="2.7.10.1" evidence="2 17"/>
<evidence type="ECO:0000256" key="11">
    <source>
        <dbReference type="ARBA" id="ARBA00023136"/>
    </source>
</evidence>
<evidence type="ECO:0000256" key="18">
    <source>
        <dbReference type="PIRSR" id="PIRSR000619-2"/>
    </source>
</evidence>
<dbReference type="Gene3D" id="3.80.20.20">
    <property type="entry name" value="Receptor L-domain"/>
    <property type="match status" value="2"/>
</dbReference>
<evidence type="ECO:0000256" key="4">
    <source>
        <dbReference type="ARBA" id="ARBA00022679"/>
    </source>
</evidence>
<evidence type="ECO:0000256" key="14">
    <source>
        <dbReference type="ARBA" id="ARBA00023170"/>
    </source>
</evidence>
<comment type="catalytic activity">
    <reaction evidence="16">
        <text>L-tyrosyl-[protein] + ATP = O-phospho-L-tyrosyl-[protein] + ADP + H(+)</text>
        <dbReference type="Rhea" id="RHEA:10596"/>
        <dbReference type="Rhea" id="RHEA-COMP:10136"/>
        <dbReference type="Rhea" id="RHEA-COMP:20101"/>
        <dbReference type="ChEBI" id="CHEBI:15378"/>
        <dbReference type="ChEBI" id="CHEBI:30616"/>
        <dbReference type="ChEBI" id="CHEBI:46858"/>
        <dbReference type="ChEBI" id="CHEBI:61978"/>
        <dbReference type="ChEBI" id="CHEBI:456216"/>
        <dbReference type="EC" id="2.7.10.1"/>
    </reaction>
</comment>
<evidence type="ECO:0000256" key="9">
    <source>
        <dbReference type="ARBA" id="ARBA00022840"/>
    </source>
</evidence>
<dbReference type="Gene3D" id="2.10.220.10">
    <property type="entry name" value="Hormone Receptor, Insulin-like Growth Factor Receptor 1, Chain A, domain 2"/>
    <property type="match status" value="3"/>
</dbReference>
<dbReference type="PRINTS" id="PR00109">
    <property type="entry name" value="TYRKINASE"/>
</dbReference>
<feature type="binding site" evidence="18">
    <location>
        <begin position="669"/>
        <end position="677"/>
    </location>
    <ligand>
        <name>ATP</name>
        <dbReference type="ChEBI" id="CHEBI:30616"/>
    </ligand>
</feature>
<keyword evidence="13" id="KW-1015">Disulfide bond</keyword>
<dbReference type="Pfam" id="PF07714">
    <property type="entry name" value="PK_Tyr_Ser-Thr"/>
    <property type="match status" value="1"/>
</dbReference>
<dbReference type="SUPFAM" id="SSF52058">
    <property type="entry name" value="L domain-like"/>
    <property type="match status" value="2"/>
</dbReference>
<accession>A0A674EFB4</accession>
<keyword evidence="9 17" id="KW-0067">ATP-binding</keyword>
<dbReference type="Gene3D" id="1.10.510.10">
    <property type="entry name" value="Transferase(Phosphotransferase) domain 1"/>
    <property type="match status" value="1"/>
</dbReference>
<proteinExistence type="inferred from homology"/>
<dbReference type="PANTHER" id="PTHR24416">
    <property type="entry name" value="TYROSINE-PROTEIN KINASE RECEPTOR"/>
    <property type="match status" value="1"/>
</dbReference>
<dbReference type="InterPro" id="IPR017441">
    <property type="entry name" value="Protein_kinase_ATP_BS"/>
</dbReference>
<dbReference type="GO" id="GO:0005524">
    <property type="term" value="F:ATP binding"/>
    <property type="evidence" value="ECO:0007669"/>
    <property type="project" value="UniProtKB-UniRule"/>
</dbReference>
<keyword evidence="10 21" id="KW-1133">Transmembrane helix</keyword>
<keyword evidence="14 17" id="KW-0675">Receptor</keyword>
<dbReference type="InterPro" id="IPR050122">
    <property type="entry name" value="RTK"/>
</dbReference>
<feature type="transmembrane region" description="Helical" evidence="21">
    <location>
        <begin position="595"/>
        <end position="619"/>
    </location>
</feature>
<evidence type="ECO:0000256" key="16">
    <source>
        <dbReference type="ARBA" id="ARBA00051243"/>
    </source>
</evidence>
<dbReference type="Proteomes" id="UP000472277">
    <property type="component" value="Chromosome 30"/>
</dbReference>
<evidence type="ECO:0000313" key="24">
    <source>
        <dbReference type="Proteomes" id="UP000472277"/>
    </source>
</evidence>
<dbReference type="FunFam" id="2.10.220.10:FF:000002">
    <property type="entry name" value="Receptor protein-tyrosine kinase"/>
    <property type="match status" value="1"/>
</dbReference>
<feature type="compositionally biased region" description="Low complexity" evidence="20">
    <location>
        <begin position="1004"/>
        <end position="1015"/>
    </location>
</feature>
<evidence type="ECO:0000256" key="1">
    <source>
        <dbReference type="ARBA" id="ARBA00004479"/>
    </source>
</evidence>
<dbReference type="InterPro" id="IPR044912">
    <property type="entry name" value="Egfr_JX_dom"/>
</dbReference>
<name>A0A674EFB4_SALTR</name>
<evidence type="ECO:0000259" key="22">
    <source>
        <dbReference type="PROSITE" id="PS50011"/>
    </source>
</evidence>
<evidence type="ECO:0000256" key="17">
    <source>
        <dbReference type="PIRNR" id="PIRNR000619"/>
    </source>
</evidence>
<gene>
    <name evidence="23" type="primary">ERBB3</name>
    <name evidence="23" type="synonym">LOC115167852</name>
</gene>
<evidence type="ECO:0000256" key="7">
    <source>
        <dbReference type="ARBA" id="ARBA00022741"/>
    </source>
</evidence>